<comment type="subcellular location">
    <subcellularLocation>
        <location evidence="1">Mitochondrion outer membrane</location>
        <topology evidence="1">Multi-pass membrane protein</topology>
    </subcellularLocation>
</comment>
<dbReference type="GO" id="GO:0005741">
    <property type="term" value="C:mitochondrial outer membrane"/>
    <property type="evidence" value="ECO:0007669"/>
    <property type="project" value="UniProtKB-SubCell"/>
</dbReference>
<evidence type="ECO:0000256" key="1">
    <source>
        <dbReference type="ARBA" id="ARBA00004374"/>
    </source>
</evidence>
<keyword evidence="9 10" id="KW-0472">Membrane</keyword>
<evidence type="ECO:0000313" key="13">
    <source>
        <dbReference type="Proteomes" id="UP000276776"/>
    </source>
</evidence>
<keyword evidence="8" id="KW-0496">Mitochondrion</keyword>
<evidence type="ECO:0000256" key="10">
    <source>
        <dbReference type="PROSITE-ProRule" id="PRU00282"/>
    </source>
</evidence>
<evidence type="ECO:0008006" key="14">
    <source>
        <dbReference type="Google" id="ProtNLM"/>
    </source>
</evidence>
<dbReference type="InterPro" id="IPR023395">
    <property type="entry name" value="MCP_dom_sf"/>
</dbReference>
<evidence type="ECO:0000256" key="9">
    <source>
        <dbReference type="ARBA" id="ARBA00023136"/>
    </source>
</evidence>
<keyword evidence="4 10" id="KW-0812">Transmembrane</keyword>
<keyword evidence="7" id="KW-1133">Transmembrane helix</keyword>
<evidence type="ECO:0000256" key="5">
    <source>
        <dbReference type="ARBA" id="ARBA00022737"/>
    </source>
</evidence>
<dbReference type="AlphaFoldDB" id="A0A3P7KAC9"/>
<feature type="repeat" description="Solcar" evidence="10">
    <location>
        <begin position="271"/>
        <end position="373"/>
    </location>
</feature>
<dbReference type="OrthoDB" id="2403262at2759"/>
<evidence type="ECO:0000256" key="2">
    <source>
        <dbReference type="ARBA" id="ARBA00006375"/>
    </source>
</evidence>
<name>A0A3P7KAC9_THECL</name>
<dbReference type="Proteomes" id="UP000276776">
    <property type="component" value="Unassembled WGS sequence"/>
</dbReference>
<gene>
    <name evidence="12" type="ORF">TCLT_LOCUS3832</name>
</gene>
<evidence type="ECO:0000256" key="7">
    <source>
        <dbReference type="ARBA" id="ARBA00022989"/>
    </source>
</evidence>
<organism evidence="12 13">
    <name type="scientific">Thelazia callipaeda</name>
    <name type="common">Oriental eyeworm</name>
    <name type="synonym">Parasitic nematode</name>
    <dbReference type="NCBI Taxonomy" id="103827"/>
    <lineage>
        <taxon>Eukaryota</taxon>
        <taxon>Metazoa</taxon>
        <taxon>Ecdysozoa</taxon>
        <taxon>Nematoda</taxon>
        <taxon>Chromadorea</taxon>
        <taxon>Rhabditida</taxon>
        <taxon>Spirurina</taxon>
        <taxon>Spiruromorpha</taxon>
        <taxon>Thelazioidea</taxon>
        <taxon>Thelaziidae</taxon>
        <taxon>Thelazia</taxon>
    </lineage>
</organism>
<dbReference type="PANTHER" id="PTHR21252:SF2">
    <property type="entry name" value="MITOCHONDRIAL OUTER MEMBRANE PROTEIN SLC25A46"/>
    <property type="match status" value="1"/>
</dbReference>
<dbReference type="GO" id="GO:0090149">
    <property type="term" value="P:mitochondrial membrane fission"/>
    <property type="evidence" value="ECO:0007669"/>
    <property type="project" value="InterPro"/>
</dbReference>
<dbReference type="Gene3D" id="1.50.40.10">
    <property type="entry name" value="Mitochondrial carrier domain"/>
    <property type="match status" value="1"/>
</dbReference>
<keyword evidence="5" id="KW-0677">Repeat</keyword>
<evidence type="ECO:0000256" key="3">
    <source>
        <dbReference type="ARBA" id="ARBA00022448"/>
    </source>
</evidence>
<comment type="similarity">
    <text evidence="2 11">Belongs to the mitochondrial carrier (TC 2.A.29) family.</text>
</comment>
<dbReference type="EMBL" id="UYYF01004267">
    <property type="protein sequence ID" value="VDN00844.1"/>
    <property type="molecule type" value="Genomic_DNA"/>
</dbReference>
<dbReference type="InterPro" id="IPR018108">
    <property type="entry name" value="MCP_transmembrane"/>
</dbReference>
<keyword evidence="13" id="KW-1185">Reference proteome</keyword>
<evidence type="ECO:0000313" key="12">
    <source>
        <dbReference type="EMBL" id="VDN00844.1"/>
    </source>
</evidence>
<reference evidence="12 13" key="1">
    <citation type="submission" date="2018-11" db="EMBL/GenBank/DDBJ databases">
        <authorList>
            <consortium name="Pathogen Informatics"/>
        </authorList>
    </citation>
    <scope>NUCLEOTIDE SEQUENCE [LARGE SCALE GENOMIC DNA]</scope>
</reference>
<dbReference type="Pfam" id="PF00153">
    <property type="entry name" value="Mito_carr"/>
    <property type="match status" value="1"/>
</dbReference>
<dbReference type="STRING" id="103827.A0A3P7KAC9"/>
<dbReference type="PROSITE" id="PS50920">
    <property type="entry name" value="SOLCAR"/>
    <property type="match status" value="1"/>
</dbReference>
<evidence type="ECO:0000256" key="4">
    <source>
        <dbReference type="ARBA" id="ARBA00022692"/>
    </source>
</evidence>
<protein>
    <recommendedName>
        <fullName evidence="14">Solute carrier family 25 member 46</fullName>
    </recommendedName>
</protein>
<sequence>MKIIFKWNETGFDQRLLKGDQDISKFSLLEPSVGLRESPSPSNIEPLFSPQKHQDPLAVVTLNVTDFLTKILVTHPCTVLRRQCQVHQFAMSLHLTPFTLIPIIYKVVSSEGLRTLWKGAIGSSVLWSLSSLAEIVIADIFGFPRTYVKRGSTEKFLRHVALKTIISFSSTAIALTPFIVSSFIETIKSESGMGDEIRFMDVITNGINRLRFDFIGPKDNSKRFSLLYLSLPTACYVTSHYLITTGIHDSIYVLAKRYVNRKPLHEKSIFHHYFPEIFAILTSQMLADLALYPLETIIHRLYVQGTRTLIDNLDNGVTAISITAKYSGFFDCLNAVTSREGFWSLYAGIGALGLQYILHLCLLRFIRSAFEYSSRGISAQRKGDIDLDKSSSNRFTPLNFDPPFPT</sequence>
<keyword evidence="3 11" id="KW-0813">Transport</keyword>
<evidence type="ECO:0000256" key="11">
    <source>
        <dbReference type="RuleBase" id="RU000488"/>
    </source>
</evidence>
<keyword evidence="6" id="KW-1000">Mitochondrion outer membrane</keyword>
<evidence type="ECO:0000256" key="6">
    <source>
        <dbReference type="ARBA" id="ARBA00022787"/>
    </source>
</evidence>
<evidence type="ECO:0000256" key="8">
    <source>
        <dbReference type="ARBA" id="ARBA00023128"/>
    </source>
</evidence>
<dbReference type="InterPro" id="IPR039158">
    <property type="entry name" value="SLC25A46"/>
</dbReference>
<proteinExistence type="inferred from homology"/>
<dbReference type="SUPFAM" id="SSF103506">
    <property type="entry name" value="Mitochondrial carrier"/>
    <property type="match status" value="1"/>
</dbReference>
<accession>A0A3P7KAC9</accession>
<dbReference type="PANTHER" id="PTHR21252">
    <property type="entry name" value="TB1 PROTEIN-RELATED"/>
    <property type="match status" value="1"/>
</dbReference>